<evidence type="ECO:0000313" key="3">
    <source>
        <dbReference type="Proteomes" id="UP000218387"/>
    </source>
</evidence>
<reference evidence="2 3" key="1">
    <citation type="submission" date="2018-05" db="EMBL/GenBank/DDBJ databases">
        <title>Genome comparison of Eubacterium sp.</title>
        <authorList>
            <person name="Feng Y."/>
            <person name="Sanchez-Andrea I."/>
            <person name="Stams A.J.M."/>
            <person name="De Vos W.M."/>
        </authorList>
    </citation>
    <scope>NUCLEOTIDE SEQUENCE [LARGE SCALE GENOMIC DNA]</scope>
    <source>
        <strain evidence="2 3">YI</strain>
    </source>
</reference>
<dbReference type="RefSeq" id="WP_096918936.1">
    <property type="nucleotide sequence ID" value="NZ_CP029487.1"/>
</dbReference>
<dbReference type="AlphaFoldDB" id="A0A4P9CCC7"/>
<accession>A0A4P9CCC7</accession>
<name>A0A4P9CCC7_EUBML</name>
<dbReference type="Proteomes" id="UP000218387">
    <property type="component" value="Chromosome"/>
</dbReference>
<protein>
    <submittedName>
        <fullName evidence="2">Uncharacterized protein</fullName>
    </submittedName>
</protein>
<keyword evidence="1" id="KW-0472">Membrane</keyword>
<keyword evidence="3" id="KW-1185">Reference proteome</keyword>
<evidence type="ECO:0000256" key="1">
    <source>
        <dbReference type="SAM" id="Phobius"/>
    </source>
</evidence>
<evidence type="ECO:0000313" key="2">
    <source>
        <dbReference type="EMBL" id="QCT73288.1"/>
    </source>
</evidence>
<dbReference type="KEGG" id="emt:CPZ25_018865"/>
<proteinExistence type="predicted"/>
<dbReference type="EMBL" id="CP029487">
    <property type="protein sequence ID" value="QCT73288.1"/>
    <property type="molecule type" value="Genomic_DNA"/>
</dbReference>
<feature type="transmembrane region" description="Helical" evidence="1">
    <location>
        <begin position="12"/>
        <end position="32"/>
    </location>
</feature>
<gene>
    <name evidence="2" type="ORF">CPZ25_018865</name>
</gene>
<sequence>MHDKAKKRISWIVYSVIIVADIIINYRLFHWLRKPLYQINEMLFGPAEMGLKGQPGLVVFFQFFIPVILFFVIVMAGHFLCRRIEEKR</sequence>
<feature type="transmembrane region" description="Helical" evidence="1">
    <location>
        <begin position="59"/>
        <end position="81"/>
    </location>
</feature>
<keyword evidence="1" id="KW-0812">Transmembrane</keyword>
<organism evidence="2 3">
    <name type="scientific">Eubacterium maltosivorans</name>
    <dbReference type="NCBI Taxonomy" id="2041044"/>
    <lineage>
        <taxon>Bacteria</taxon>
        <taxon>Bacillati</taxon>
        <taxon>Bacillota</taxon>
        <taxon>Clostridia</taxon>
        <taxon>Eubacteriales</taxon>
        <taxon>Eubacteriaceae</taxon>
        <taxon>Eubacterium</taxon>
    </lineage>
</organism>
<keyword evidence="1" id="KW-1133">Transmembrane helix</keyword>